<accession>A0ABP3UIG0</accession>
<sequence length="128" mass="14862">MALVKVIEYTDFLDHKILGYDKDMPFSMTVEIIKKYKGVESKKRIKIWGDNGMLCRPYISNFEVGKYYLIAPRKILSDSDEGNKGDYDFFACTTDYLSVDFYKGIAFGKYSTKQKEVSLREFESALNK</sequence>
<gene>
    <name evidence="1" type="ORF">GCM10009430_46330</name>
</gene>
<dbReference type="Proteomes" id="UP001501758">
    <property type="component" value="Unassembled WGS sequence"/>
</dbReference>
<name>A0ABP3UIG0_9FLAO</name>
<dbReference type="EMBL" id="BAAAGE010000007">
    <property type="protein sequence ID" value="GAA0732810.1"/>
    <property type="molecule type" value="Genomic_DNA"/>
</dbReference>
<comment type="caution">
    <text evidence="1">The sequence shown here is derived from an EMBL/GenBank/DDBJ whole genome shotgun (WGS) entry which is preliminary data.</text>
</comment>
<evidence type="ECO:0000313" key="1">
    <source>
        <dbReference type="EMBL" id="GAA0732810.1"/>
    </source>
</evidence>
<reference evidence="2" key="1">
    <citation type="journal article" date="2019" name="Int. J. Syst. Evol. Microbiol.">
        <title>The Global Catalogue of Microorganisms (GCM) 10K type strain sequencing project: providing services to taxonomists for standard genome sequencing and annotation.</title>
        <authorList>
            <consortium name="The Broad Institute Genomics Platform"/>
            <consortium name="The Broad Institute Genome Sequencing Center for Infectious Disease"/>
            <person name="Wu L."/>
            <person name="Ma J."/>
        </authorList>
    </citation>
    <scope>NUCLEOTIDE SEQUENCE [LARGE SCALE GENOMIC DNA]</scope>
    <source>
        <strain evidence="2">JCM 15974</strain>
    </source>
</reference>
<organism evidence="1 2">
    <name type="scientific">Aquimarina litoralis</name>
    <dbReference type="NCBI Taxonomy" id="584605"/>
    <lineage>
        <taxon>Bacteria</taxon>
        <taxon>Pseudomonadati</taxon>
        <taxon>Bacteroidota</taxon>
        <taxon>Flavobacteriia</taxon>
        <taxon>Flavobacteriales</taxon>
        <taxon>Flavobacteriaceae</taxon>
        <taxon>Aquimarina</taxon>
    </lineage>
</organism>
<proteinExistence type="predicted"/>
<evidence type="ECO:0000313" key="2">
    <source>
        <dbReference type="Proteomes" id="UP001501758"/>
    </source>
</evidence>
<keyword evidence="2" id="KW-1185">Reference proteome</keyword>
<protein>
    <submittedName>
        <fullName evidence="1">Uncharacterized protein</fullName>
    </submittedName>
</protein>